<sequence>MHALLVLVYVDIQCGEQVPLCNVGELRSAELAGGGLHFGDQFIDGPVDQGIKALIARTRAWGPWRETCQVVFLAIDLGGRA</sequence>
<organism evidence="1 2">
    <name type="scientific">Pseudomonas amygdali pv. mori</name>
    <dbReference type="NCBI Taxonomy" id="34065"/>
    <lineage>
        <taxon>Bacteria</taxon>
        <taxon>Pseudomonadati</taxon>
        <taxon>Pseudomonadota</taxon>
        <taxon>Gammaproteobacteria</taxon>
        <taxon>Pseudomonadales</taxon>
        <taxon>Pseudomonadaceae</taxon>
        <taxon>Pseudomonas</taxon>
        <taxon>Pseudomonas amygdali</taxon>
    </lineage>
</organism>
<comment type="caution">
    <text evidence="1">The sequence shown here is derived from an EMBL/GenBank/DDBJ whole genome shotgun (WGS) entry which is preliminary data.</text>
</comment>
<name>A0A0P9UNP7_PSEA0</name>
<dbReference type="AlphaFoldDB" id="A0A0P9UNP7"/>
<proteinExistence type="predicted"/>
<reference evidence="1 2" key="1">
    <citation type="submission" date="2015-09" db="EMBL/GenBank/DDBJ databases">
        <title>Genome announcement of multiple Pseudomonas syringae strains.</title>
        <authorList>
            <person name="Thakur S."/>
            <person name="Wang P.W."/>
            <person name="Gong Y."/>
            <person name="Weir B.S."/>
            <person name="Guttman D.S."/>
        </authorList>
    </citation>
    <scope>NUCLEOTIDE SEQUENCE [LARGE SCALE GENOMIC DNA]</scope>
    <source>
        <strain evidence="1 2">ICMP4331</strain>
    </source>
</reference>
<dbReference type="Proteomes" id="UP000050420">
    <property type="component" value="Unassembled WGS sequence"/>
</dbReference>
<dbReference type="EMBL" id="LJQU01000408">
    <property type="protein sequence ID" value="KPX90289.1"/>
    <property type="molecule type" value="Genomic_DNA"/>
</dbReference>
<evidence type="ECO:0000313" key="2">
    <source>
        <dbReference type="Proteomes" id="UP000050420"/>
    </source>
</evidence>
<accession>A0A0P9UNP7</accession>
<gene>
    <name evidence="1" type="ORF">ALO63_03468</name>
</gene>
<evidence type="ECO:0000313" key="1">
    <source>
        <dbReference type="EMBL" id="KPX90289.1"/>
    </source>
</evidence>
<protein>
    <submittedName>
        <fullName evidence="1">Uncharacterized protein</fullName>
    </submittedName>
</protein>